<dbReference type="InterPro" id="IPR022271">
    <property type="entry name" value="Lipocalin_ApoD"/>
</dbReference>
<evidence type="ECO:0000256" key="3">
    <source>
        <dbReference type="PIRSR" id="PIRSR036893-52"/>
    </source>
</evidence>
<keyword evidence="3" id="KW-0449">Lipoprotein</keyword>
<dbReference type="InterPro" id="IPR022272">
    <property type="entry name" value="Lipocalin_CS"/>
</dbReference>
<feature type="lipid moiety-binding region" description="S-diacylglycerol cysteine" evidence="3">
    <location>
        <position position="18"/>
    </location>
</feature>
<name>A0A7C5HQY9_9CHLB</name>
<dbReference type="PROSITE" id="PS00213">
    <property type="entry name" value="LIPOCALIN"/>
    <property type="match status" value="1"/>
</dbReference>
<evidence type="ECO:0000256" key="1">
    <source>
        <dbReference type="ARBA" id="ARBA00006889"/>
    </source>
</evidence>
<dbReference type="AlphaFoldDB" id="A0A7C5HQY9"/>
<feature type="domain" description="Lipocalin/cytosolic fatty-acid binding" evidence="4">
    <location>
        <begin position="32"/>
        <end position="170"/>
    </location>
</feature>
<dbReference type="Proteomes" id="UP000886058">
    <property type="component" value="Unassembled WGS sequence"/>
</dbReference>
<proteinExistence type="inferred from homology"/>
<protein>
    <submittedName>
        <fullName evidence="5">Lipocalin</fullName>
    </submittedName>
</protein>
<dbReference type="Pfam" id="PF08212">
    <property type="entry name" value="Lipocalin_2"/>
    <property type="match status" value="1"/>
</dbReference>
<organism evidence="5">
    <name type="scientific">Chlorobaculum parvum</name>
    <dbReference type="NCBI Taxonomy" id="274539"/>
    <lineage>
        <taxon>Bacteria</taxon>
        <taxon>Pseudomonadati</taxon>
        <taxon>Chlorobiota</taxon>
        <taxon>Chlorobiia</taxon>
        <taxon>Chlorobiales</taxon>
        <taxon>Chlorobiaceae</taxon>
        <taxon>Chlorobaculum</taxon>
    </lineage>
</organism>
<feature type="lipid moiety-binding region" description="N-palmitoyl cysteine" evidence="3">
    <location>
        <position position="18"/>
    </location>
</feature>
<gene>
    <name evidence="5" type="ORF">ENL07_01055</name>
</gene>
<sequence>MKKLFLPLLLWMVTLAGCGSVPVGIVAVDNFKLDRYLGTWYEIARIDNWFERGSDHVSAIYTLRDDGKLQVLNKGYYPEKKKWKTAEGKAKFAGDPNVGALKVSFFGPFYGPYTVFGLDHENYTWALVTASSRDYFWILARTPYMDEALYAKLLEEAKAQGFDTSRVMRTRKSRPTP</sequence>
<accession>A0A7C5HQY9</accession>
<evidence type="ECO:0000256" key="2">
    <source>
        <dbReference type="PIRNR" id="PIRNR036893"/>
    </source>
</evidence>
<dbReference type="InterPro" id="IPR002446">
    <property type="entry name" value="Lipocalin_bac"/>
</dbReference>
<dbReference type="CDD" id="cd19438">
    <property type="entry name" value="lipocalin_Blc-like"/>
    <property type="match status" value="1"/>
</dbReference>
<dbReference type="PANTHER" id="PTHR10612:SF34">
    <property type="entry name" value="APOLIPOPROTEIN D"/>
    <property type="match status" value="1"/>
</dbReference>
<dbReference type="InterPro" id="IPR047202">
    <property type="entry name" value="Lipocalin_Blc-like_dom"/>
</dbReference>
<keyword evidence="3" id="KW-0564">Palmitate</keyword>
<dbReference type="InterPro" id="IPR012674">
    <property type="entry name" value="Calycin"/>
</dbReference>
<dbReference type="PRINTS" id="PR01171">
    <property type="entry name" value="BCTLIPOCALIN"/>
</dbReference>
<dbReference type="SUPFAM" id="SSF50814">
    <property type="entry name" value="Lipocalins"/>
    <property type="match status" value="1"/>
</dbReference>
<dbReference type="InterPro" id="IPR000566">
    <property type="entry name" value="Lipocln_cytosolic_FA-bd_dom"/>
</dbReference>
<reference evidence="5" key="1">
    <citation type="journal article" date="2020" name="mSystems">
        <title>Genome- and Community-Level Interaction Insights into Carbon Utilization and Element Cycling Functions of Hydrothermarchaeota in Hydrothermal Sediment.</title>
        <authorList>
            <person name="Zhou Z."/>
            <person name="Liu Y."/>
            <person name="Xu W."/>
            <person name="Pan J."/>
            <person name="Luo Z.H."/>
            <person name="Li M."/>
        </authorList>
    </citation>
    <scope>NUCLEOTIDE SEQUENCE [LARGE SCALE GENOMIC DNA]</scope>
    <source>
        <strain evidence="5">HyVt-633</strain>
    </source>
</reference>
<dbReference type="PIRSF" id="PIRSF036893">
    <property type="entry name" value="Lipocalin_ApoD"/>
    <property type="match status" value="1"/>
</dbReference>
<evidence type="ECO:0000259" key="4">
    <source>
        <dbReference type="Pfam" id="PF08212"/>
    </source>
</evidence>
<dbReference type="GO" id="GO:0006950">
    <property type="term" value="P:response to stress"/>
    <property type="evidence" value="ECO:0007669"/>
    <property type="project" value="UniProtKB-ARBA"/>
</dbReference>
<comment type="similarity">
    <text evidence="1 2">Belongs to the calycin superfamily. Lipocalin family.</text>
</comment>
<dbReference type="PROSITE" id="PS51257">
    <property type="entry name" value="PROKAR_LIPOPROTEIN"/>
    <property type="match status" value="1"/>
</dbReference>
<dbReference type="EMBL" id="DRSQ01000023">
    <property type="protein sequence ID" value="HHE31247.1"/>
    <property type="molecule type" value="Genomic_DNA"/>
</dbReference>
<evidence type="ECO:0000313" key="5">
    <source>
        <dbReference type="EMBL" id="HHE31247.1"/>
    </source>
</evidence>
<dbReference type="PANTHER" id="PTHR10612">
    <property type="entry name" value="APOLIPOPROTEIN D"/>
    <property type="match status" value="1"/>
</dbReference>
<comment type="caution">
    <text evidence="5">The sequence shown here is derived from an EMBL/GenBank/DDBJ whole genome shotgun (WGS) entry which is preliminary data.</text>
</comment>
<dbReference type="Gene3D" id="2.40.128.20">
    <property type="match status" value="1"/>
</dbReference>